<dbReference type="AlphaFoldDB" id="A0A4R7BVV3"/>
<name>A0A4R7BVV3_9HYPH</name>
<organism evidence="1 2">
    <name type="scientific">Enterovirga rhinocerotis</name>
    <dbReference type="NCBI Taxonomy" id="1339210"/>
    <lineage>
        <taxon>Bacteria</taxon>
        <taxon>Pseudomonadati</taxon>
        <taxon>Pseudomonadota</taxon>
        <taxon>Alphaproteobacteria</taxon>
        <taxon>Hyphomicrobiales</taxon>
        <taxon>Methylobacteriaceae</taxon>
        <taxon>Enterovirga</taxon>
    </lineage>
</organism>
<accession>A0A4R7BVV3</accession>
<sequence length="181" mass="20502">MVEDPSAKRTPSTGKRLLRHLPGLFFREEIRSYLRGGGVLDAYPEIARRKIMPRDIERRVLSAFEGKPICRKTSCGVAYAHGTVEYNGHFGIRGICNVCPADQVARCAGSDRTPSAEAVLELARTVSLDPGRIDIDERRIEVEGSTEQQRYFIEHSLNYQVHDRRHPHLPNRHGRAEIGWS</sequence>
<proteinExistence type="predicted"/>
<dbReference type="EMBL" id="SNZR01000013">
    <property type="protein sequence ID" value="TDR89984.1"/>
    <property type="molecule type" value="Genomic_DNA"/>
</dbReference>
<evidence type="ECO:0000313" key="1">
    <source>
        <dbReference type="EMBL" id="TDR89984.1"/>
    </source>
</evidence>
<protein>
    <submittedName>
        <fullName evidence="1">Uncharacterized protein</fullName>
    </submittedName>
</protein>
<gene>
    <name evidence="1" type="ORF">EV668_2821</name>
</gene>
<comment type="caution">
    <text evidence="1">The sequence shown here is derived from an EMBL/GenBank/DDBJ whole genome shotgun (WGS) entry which is preliminary data.</text>
</comment>
<keyword evidence="2" id="KW-1185">Reference proteome</keyword>
<dbReference type="Proteomes" id="UP000295122">
    <property type="component" value="Unassembled WGS sequence"/>
</dbReference>
<evidence type="ECO:0000313" key="2">
    <source>
        <dbReference type="Proteomes" id="UP000295122"/>
    </source>
</evidence>
<reference evidence="1 2" key="1">
    <citation type="submission" date="2019-03" db="EMBL/GenBank/DDBJ databases">
        <title>Genomic Encyclopedia of Type Strains, Phase IV (KMG-IV): sequencing the most valuable type-strain genomes for metagenomic binning, comparative biology and taxonomic classification.</title>
        <authorList>
            <person name="Goeker M."/>
        </authorList>
    </citation>
    <scope>NUCLEOTIDE SEQUENCE [LARGE SCALE GENOMIC DNA]</scope>
    <source>
        <strain evidence="1 2">DSM 25903</strain>
    </source>
</reference>